<dbReference type="Gene3D" id="3.20.20.100">
    <property type="entry name" value="NADP-dependent oxidoreductase domain"/>
    <property type="match status" value="1"/>
</dbReference>
<dbReference type="InterPro" id="IPR018170">
    <property type="entry name" value="Aldo/ket_reductase_CS"/>
</dbReference>
<comment type="similarity">
    <text evidence="1">Belongs to the aldo/keto reductase family.</text>
</comment>
<feature type="domain" description="NADP-dependent oxidoreductase" evidence="4">
    <location>
        <begin position="52"/>
        <end position="206"/>
    </location>
</feature>
<keyword evidence="6" id="KW-1185">Reference proteome</keyword>
<dbReference type="SUPFAM" id="SSF51430">
    <property type="entry name" value="NAD(P)-linked oxidoreductase"/>
    <property type="match status" value="1"/>
</dbReference>
<dbReference type="Proteomes" id="UP000193411">
    <property type="component" value="Unassembled WGS sequence"/>
</dbReference>
<evidence type="ECO:0000313" key="6">
    <source>
        <dbReference type="Proteomes" id="UP000193411"/>
    </source>
</evidence>
<proteinExistence type="inferred from homology"/>
<comment type="caution">
    <text evidence="5">The sequence shown here is derived from an EMBL/GenBank/DDBJ whole genome shotgun (WGS) entry which is preliminary data.</text>
</comment>
<dbReference type="STRING" id="765915.A0A1Y2I7K8"/>
<reference evidence="5 6" key="1">
    <citation type="submission" date="2016-07" db="EMBL/GenBank/DDBJ databases">
        <title>Pervasive Adenine N6-methylation of Active Genes in Fungi.</title>
        <authorList>
            <consortium name="DOE Joint Genome Institute"/>
            <person name="Mondo S.J."/>
            <person name="Dannebaum R.O."/>
            <person name="Kuo R.C."/>
            <person name="Labutti K."/>
            <person name="Haridas S."/>
            <person name="Kuo A."/>
            <person name="Salamov A."/>
            <person name="Ahrendt S.R."/>
            <person name="Lipzen A."/>
            <person name="Sullivan W."/>
            <person name="Andreopoulos W.B."/>
            <person name="Clum A."/>
            <person name="Lindquist E."/>
            <person name="Daum C."/>
            <person name="Ramamoorthy G.K."/>
            <person name="Gryganskyi A."/>
            <person name="Culley D."/>
            <person name="Magnuson J.K."/>
            <person name="James T.Y."/>
            <person name="O'Malley M.A."/>
            <person name="Stajich J.E."/>
            <person name="Spatafora J.W."/>
            <person name="Visel A."/>
            <person name="Grigoriev I.V."/>
        </authorList>
    </citation>
    <scope>NUCLEOTIDE SEQUENCE [LARGE SCALE GENOMIC DNA]</scope>
    <source>
        <strain evidence="5 6">PL171</strain>
    </source>
</reference>
<sequence length="210" mass="23360">MQVYTTLIHPRPIMTAQPTLTLSTGREIPALAFGTGTKWFKRGDSASSTDLNRELIDIIKAALANGIRHIDTAEVYNTEGEVGVALEEYLAENPQVKRQDLYITSKVFPGLGDLRGTLERGLKLAKTEYFDLYLIHAPFLEQVKNINNKTLADLWAELVQAQSDGLVRDIGVSNFDPHHIDALGTNVPLPVVNQIEFHPLLPQPKLRADH</sequence>
<dbReference type="InterPro" id="IPR020471">
    <property type="entry name" value="AKR"/>
</dbReference>
<dbReference type="PANTHER" id="PTHR43827:SF3">
    <property type="entry name" value="NADP-DEPENDENT OXIDOREDUCTASE DOMAIN-CONTAINING PROTEIN"/>
    <property type="match status" value="1"/>
</dbReference>
<organism evidence="5 6">
    <name type="scientific">Catenaria anguillulae PL171</name>
    <dbReference type="NCBI Taxonomy" id="765915"/>
    <lineage>
        <taxon>Eukaryota</taxon>
        <taxon>Fungi</taxon>
        <taxon>Fungi incertae sedis</taxon>
        <taxon>Blastocladiomycota</taxon>
        <taxon>Blastocladiomycetes</taxon>
        <taxon>Blastocladiales</taxon>
        <taxon>Catenariaceae</taxon>
        <taxon>Catenaria</taxon>
    </lineage>
</organism>
<dbReference type="OrthoDB" id="416253at2759"/>
<dbReference type="AlphaFoldDB" id="A0A1Y2I7K8"/>
<evidence type="ECO:0000256" key="2">
    <source>
        <dbReference type="ARBA" id="ARBA00022857"/>
    </source>
</evidence>
<accession>A0A1Y2I7K8</accession>
<dbReference type="PROSITE" id="PS00062">
    <property type="entry name" value="ALDOKETO_REDUCTASE_2"/>
    <property type="match status" value="1"/>
</dbReference>
<evidence type="ECO:0000256" key="1">
    <source>
        <dbReference type="ARBA" id="ARBA00007905"/>
    </source>
</evidence>
<name>A0A1Y2I7K8_9FUNG</name>
<dbReference type="GO" id="GO:0016616">
    <property type="term" value="F:oxidoreductase activity, acting on the CH-OH group of donors, NAD or NADP as acceptor"/>
    <property type="evidence" value="ECO:0007669"/>
    <property type="project" value="UniProtKB-ARBA"/>
</dbReference>
<dbReference type="PRINTS" id="PR00069">
    <property type="entry name" value="ALDKETRDTASE"/>
</dbReference>
<keyword evidence="3" id="KW-0560">Oxidoreductase</keyword>
<keyword evidence="2" id="KW-0521">NADP</keyword>
<protein>
    <submittedName>
        <fullName evidence="5">NADP-dependent oxidoreductase domain-containing protein</fullName>
    </submittedName>
</protein>
<feature type="non-terminal residue" evidence="5">
    <location>
        <position position="210"/>
    </location>
</feature>
<dbReference type="InterPro" id="IPR036812">
    <property type="entry name" value="NAD(P)_OxRdtase_dom_sf"/>
</dbReference>
<evidence type="ECO:0000259" key="4">
    <source>
        <dbReference type="Pfam" id="PF00248"/>
    </source>
</evidence>
<gene>
    <name evidence="5" type="ORF">BCR44DRAFT_159180</name>
</gene>
<evidence type="ECO:0000256" key="3">
    <source>
        <dbReference type="ARBA" id="ARBA00023002"/>
    </source>
</evidence>
<dbReference type="InterPro" id="IPR023210">
    <property type="entry name" value="NADP_OxRdtase_dom"/>
</dbReference>
<dbReference type="EMBL" id="MCFL01000001">
    <property type="protein sequence ID" value="ORZ41492.1"/>
    <property type="molecule type" value="Genomic_DNA"/>
</dbReference>
<dbReference type="PANTHER" id="PTHR43827">
    <property type="entry name" value="2,5-DIKETO-D-GLUCONIC ACID REDUCTASE"/>
    <property type="match status" value="1"/>
</dbReference>
<dbReference type="Pfam" id="PF00248">
    <property type="entry name" value="Aldo_ket_red"/>
    <property type="match status" value="1"/>
</dbReference>
<evidence type="ECO:0000313" key="5">
    <source>
        <dbReference type="EMBL" id="ORZ41492.1"/>
    </source>
</evidence>